<dbReference type="GO" id="GO:0055088">
    <property type="term" value="P:lipid homeostasis"/>
    <property type="evidence" value="ECO:0007669"/>
    <property type="project" value="TreeGrafter"/>
</dbReference>
<dbReference type="InterPro" id="IPR029058">
    <property type="entry name" value="AB_hydrolase_fold"/>
</dbReference>
<dbReference type="Gene3D" id="3.40.50.1820">
    <property type="entry name" value="alpha/beta hydrolase"/>
    <property type="match status" value="1"/>
</dbReference>
<dbReference type="SUPFAM" id="SSF53474">
    <property type="entry name" value="alpha/beta-Hydrolases"/>
    <property type="match status" value="1"/>
</dbReference>
<protein>
    <submittedName>
        <fullName evidence="3">AB hydrolase-1 domain-containing protein</fullName>
    </submittedName>
</protein>
<evidence type="ECO:0000313" key="3">
    <source>
        <dbReference type="WBParaSite" id="SBAD_0000936601-mRNA-1"/>
    </source>
</evidence>
<dbReference type="WBParaSite" id="SBAD_0000936601-mRNA-1">
    <property type="protein sequence ID" value="SBAD_0000936601-mRNA-1"/>
    <property type="gene ID" value="SBAD_0000936601"/>
</dbReference>
<comment type="similarity">
    <text evidence="1">Belongs to the peptidase S33 family. ABHD4/ABHD5 subfamily.</text>
</comment>
<dbReference type="AlphaFoldDB" id="A0A183IZJ2"/>
<dbReference type="GO" id="GO:0005739">
    <property type="term" value="C:mitochondrion"/>
    <property type="evidence" value="ECO:0007669"/>
    <property type="project" value="TreeGrafter"/>
</dbReference>
<sequence length="347" mass="39426">LLSNFTVIGRSLCVVHNQTCLGVRSVFTTFSAPVWNGKSHVWTAVLQKKDADDAYQEKTPIVLVHGFGGGLAMWCKNFDALAANRTTYAIDLLGFGRSGRPTFSVDPTMAELEWVRSLEQWRKEMKLDKMILLGHSLGGYLCSSYALEFPEAVRHVILVDPWGFPLKPPETERHFNYNVPLWVKSLAHFLSLFNPLWTLRAAGPWGPTLIRRVRPDLGRKFFSDPVKQQSLFDYVYHCNALPPSGEVAFSTISVPFGWAKRPMISRIEKIREDIPLTFIYGSRSWVDCGPGYTTKYQLRPYSYVRVEIIRGAGHHVYADQSEAFNDLINEICDDVDKGLDVEEVKVY</sequence>
<proteinExistence type="inferred from homology"/>
<dbReference type="Pfam" id="PF00561">
    <property type="entry name" value="Abhydrolase_1"/>
    <property type="match status" value="1"/>
</dbReference>
<dbReference type="PRINTS" id="PR00111">
    <property type="entry name" value="ABHYDROLASE"/>
</dbReference>
<name>A0A183IZJ2_9BILA</name>
<dbReference type="InterPro" id="IPR000073">
    <property type="entry name" value="AB_hydrolase_1"/>
</dbReference>
<dbReference type="GO" id="GO:0052689">
    <property type="term" value="F:carboxylic ester hydrolase activity"/>
    <property type="evidence" value="ECO:0007669"/>
    <property type="project" value="TreeGrafter"/>
</dbReference>
<evidence type="ECO:0000259" key="2">
    <source>
        <dbReference type="Pfam" id="PF00561"/>
    </source>
</evidence>
<dbReference type="PANTHER" id="PTHR42886">
    <property type="entry name" value="RE40534P-RELATED"/>
    <property type="match status" value="1"/>
</dbReference>
<dbReference type="GO" id="GO:0006654">
    <property type="term" value="P:phosphatidic acid biosynthetic process"/>
    <property type="evidence" value="ECO:0007669"/>
    <property type="project" value="TreeGrafter"/>
</dbReference>
<dbReference type="GO" id="GO:0042171">
    <property type="term" value="F:lysophosphatidic acid acyltransferase activity"/>
    <property type="evidence" value="ECO:0007669"/>
    <property type="project" value="TreeGrafter"/>
</dbReference>
<feature type="domain" description="AB hydrolase-1" evidence="2">
    <location>
        <begin position="60"/>
        <end position="287"/>
    </location>
</feature>
<organism evidence="3">
    <name type="scientific">Soboliphyme baturini</name>
    <dbReference type="NCBI Taxonomy" id="241478"/>
    <lineage>
        <taxon>Eukaryota</taxon>
        <taxon>Metazoa</taxon>
        <taxon>Ecdysozoa</taxon>
        <taxon>Nematoda</taxon>
        <taxon>Enoplea</taxon>
        <taxon>Dorylaimia</taxon>
        <taxon>Dioctophymatida</taxon>
        <taxon>Dioctophymatoidea</taxon>
        <taxon>Soboliphymatidae</taxon>
        <taxon>Soboliphyme</taxon>
    </lineage>
</organism>
<evidence type="ECO:0000256" key="1">
    <source>
        <dbReference type="ARBA" id="ARBA00038097"/>
    </source>
</evidence>
<accession>A0A183IZJ2</accession>
<reference evidence="3" key="1">
    <citation type="submission" date="2016-06" db="UniProtKB">
        <authorList>
            <consortium name="WormBaseParasite"/>
        </authorList>
    </citation>
    <scope>IDENTIFICATION</scope>
</reference>
<dbReference type="PANTHER" id="PTHR42886:SF29">
    <property type="entry name" value="PUMMELIG, ISOFORM A"/>
    <property type="match status" value="1"/>
</dbReference>
<dbReference type="GO" id="GO:0005811">
    <property type="term" value="C:lipid droplet"/>
    <property type="evidence" value="ECO:0007669"/>
    <property type="project" value="TreeGrafter"/>
</dbReference>